<dbReference type="PANTHER" id="PTHR23426:SF65">
    <property type="entry name" value="FERREDOXIN-2, MITOCHONDRIAL"/>
    <property type="match status" value="1"/>
</dbReference>
<evidence type="ECO:0000256" key="5">
    <source>
        <dbReference type="ARBA" id="ARBA00023014"/>
    </source>
</evidence>
<dbReference type="EMBL" id="AP014685">
    <property type="protein sequence ID" value="BAR56540.1"/>
    <property type="molecule type" value="Genomic_DNA"/>
</dbReference>
<dbReference type="GO" id="GO:0046872">
    <property type="term" value="F:metal ion binding"/>
    <property type="evidence" value="ECO:0007669"/>
    <property type="project" value="UniProtKB-KW"/>
</dbReference>
<dbReference type="InterPro" id="IPR012675">
    <property type="entry name" value="Beta-grasp_dom_sf"/>
</dbReference>
<evidence type="ECO:0000256" key="4">
    <source>
        <dbReference type="ARBA" id="ARBA00023004"/>
    </source>
</evidence>
<dbReference type="PANTHER" id="PTHR23426">
    <property type="entry name" value="FERREDOXIN/ADRENODOXIN"/>
    <property type="match status" value="1"/>
</dbReference>
<evidence type="ECO:0000256" key="6">
    <source>
        <dbReference type="ARBA" id="ARBA00034078"/>
    </source>
</evidence>
<accession>A0A0E3VTZ9</accession>
<dbReference type="SUPFAM" id="SSF54292">
    <property type="entry name" value="2Fe-2S ferredoxin-like"/>
    <property type="match status" value="1"/>
</dbReference>
<keyword evidence="2" id="KW-0001">2Fe-2S</keyword>
<dbReference type="Gene3D" id="3.10.20.30">
    <property type="match status" value="1"/>
</dbReference>
<evidence type="ECO:0000256" key="1">
    <source>
        <dbReference type="ARBA" id="ARBA00010914"/>
    </source>
</evidence>
<keyword evidence="3" id="KW-0479">Metal-binding</keyword>
<organism evidence="8 9">
    <name type="scientific">Bradyrhizobium diazoefficiens</name>
    <dbReference type="NCBI Taxonomy" id="1355477"/>
    <lineage>
        <taxon>Bacteria</taxon>
        <taxon>Pseudomonadati</taxon>
        <taxon>Pseudomonadota</taxon>
        <taxon>Alphaproteobacteria</taxon>
        <taxon>Hyphomicrobiales</taxon>
        <taxon>Nitrobacteraceae</taxon>
        <taxon>Bradyrhizobium</taxon>
    </lineage>
</organism>
<dbReference type="Pfam" id="PF00111">
    <property type="entry name" value="Fer2"/>
    <property type="match status" value="1"/>
</dbReference>
<dbReference type="Proteomes" id="UP000063308">
    <property type="component" value="Chromosome"/>
</dbReference>
<dbReference type="InterPro" id="IPR001055">
    <property type="entry name" value="Adrenodoxin-like"/>
</dbReference>
<feature type="domain" description="2Fe-2S ferredoxin-type" evidence="7">
    <location>
        <begin position="2"/>
        <end position="106"/>
    </location>
</feature>
<evidence type="ECO:0000259" key="7">
    <source>
        <dbReference type="PROSITE" id="PS51085"/>
    </source>
</evidence>
<dbReference type="PRINTS" id="PR00355">
    <property type="entry name" value="ADRENODOXIN"/>
</dbReference>
<dbReference type="InterPro" id="IPR001041">
    <property type="entry name" value="2Fe-2S_ferredoxin-type"/>
</dbReference>
<dbReference type="GO" id="GO:0140647">
    <property type="term" value="P:P450-containing electron transport chain"/>
    <property type="evidence" value="ECO:0007669"/>
    <property type="project" value="InterPro"/>
</dbReference>
<dbReference type="AlphaFoldDB" id="A0A0E3VTZ9"/>
<name>A0A0E3VTZ9_9BRAD</name>
<evidence type="ECO:0000313" key="9">
    <source>
        <dbReference type="Proteomes" id="UP000063308"/>
    </source>
</evidence>
<dbReference type="RefSeq" id="WP_028172706.1">
    <property type="nucleotide sequence ID" value="NZ_AXAX01000004.1"/>
</dbReference>
<proteinExistence type="inferred from homology"/>
<dbReference type="GO" id="GO:0005829">
    <property type="term" value="C:cytosol"/>
    <property type="evidence" value="ECO:0007669"/>
    <property type="project" value="TreeGrafter"/>
</dbReference>
<gene>
    <name evidence="8" type="ORF">NK6_3363</name>
</gene>
<keyword evidence="5" id="KW-0411">Iron-sulfur</keyword>
<sequence>MPAITFIRADGKSDRVETSADESAMQAATRHGLDGILAECGGNAMCATCHVYVDEAWLARLPAMADDEDALLDGTAAERLPNSRLSCQIMITPALDGLVLRLPERQV</sequence>
<dbReference type="InterPro" id="IPR036010">
    <property type="entry name" value="2Fe-2S_ferredoxin-like_sf"/>
</dbReference>
<comment type="cofactor">
    <cofactor evidence="6">
        <name>[2Fe-2S] cluster</name>
        <dbReference type="ChEBI" id="CHEBI:190135"/>
    </cofactor>
</comment>
<evidence type="ECO:0000313" key="8">
    <source>
        <dbReference type="EMBL" id="BAR56540.1"/>
    </source>
</evidence>
<dbReference type="CDD" id="cd00207">
    <property type="entry name" value="fer2"/>
    <property type="match status" value="1"/>
</dbReference>
<protein>
    <submittedName>
        <fullName evidence="8">Ferrodoxin</fullName>
    </submittedName>
</protein>
<reference evidence="8 9" key="1">
    <citation type="submission" date="2014-11" db="EMBL/GenBank/DDBJ databases">
        <title>Symbiosis island explosion on the genome of extra-slow-growing strains of soybean bradyrhizobia with massive insertion sequences.</title>
        <authorList>
            <person name="Iida T."/>
            <person name="Minamisawa K."/>
        </authorList>
    </citation>
    <scope>NUCLEOTIDE SEQUENCE [LARGE SCALE GENOMIC DNA]</scope>
    <source>
        <strain evidence="8 9">NK6</strain>
    </source>
</reference>
<comment type="similarity">
    <text evidence="1">Belongs to the adrenodoxin/putidaredoxin family.</text>
</comment>
<dbReference type="PROSITE" id="PS51085">
    <property type="entry name" value="2FE2S_FER_2"/>
    <property type="match status" value="1"/>
</dbReference>
<dbReference type="GO" id="GO:0051537">
    <property type="term" value="F:2 iron, 2 sulfur cluster binding"/>
    <property type="evidence" value="ECO:0007669"/>
    <property type="project" value="UniProtKB-KW"/>
</dbReference>
<evidence type="ECO:0000256" key="2">
    <source>
        <dbReference type="ARBA" id="ARBA00022714"/>
    </source>
</evidence>
<evidence type="ECO:0000256" key="3">
    <source>
        <dbReference type="ARBA" id="ARBA00022723"/>
    </source>
</evidence>
<dbReference type="GO" id="GO:0009055">
    <property type="term" value="F:electron transfer activity"/>
    <property type="evidence" value="ECO:0007669"/>
    <property type="project" value="TreeGrafter"/>
</dbReference>
<keyword evidence="4" id="KW-0408">Iron</keyword>